<gene>
    <name evidence="1" type="ORF">BV25DRAFT_1800192</name>
</gene>
<dbReference type="Proteomes" id="UP000814140">
    <property type="component" value="Unassembled WGS sequence"/>
</dbReference>
<evidence type="ECO:0000313" key="2">
    <source>
        <dbReference type="Proteomes" id="UP000814140"/>
    </source>
</evidence>
<dbReference type="EMBL" id="MU277198">
    <property type="protein sequence ID" value="KAI0064600.1"/>
    <property type="molecule type" value="Genomic_DNA"/>
</dbReference>
<sequence length="747" mass="82250">MSRSLTAAQVIALGEYLDPDFDPSTLTVSQLLGVFGFHNIRYPTPYTKPKLVLLFNDEIKSKATKLKKERVKKENSLPSDDGIKDGVTGKLLNEDAKPLRRSSRRSSRAPSVESDIASVQPEAPKRRRSSAQPSLGGPSTRSGQPINPVLVEESEPEEEVAVRKVSRGKKSVRFQEDSGWEDNNIFQSGAESSSPARPPPKPRARKSAAPKAPVARKSTRKARSAPPEHLPSSSPPQTPFKTAGSPLRPLKIEDSPEEEEVDELDEVNDADESGAGVIDVTTDAEEESEDAKYANAVSRRITDPTIVRREPEAAPFSSVLLRTLTVFAGLALYAFVLPYKRQSAAIGFCDTGTKTNAVLETLRTRNAAIEACNRENRTHLYLPSTDSQANEENQALCPPPPFIPWFPDECTPCPEHAVCTRDSVTCTNGFLLRPHTVLSFLPFPHTNTVNPAIPHATLSPVTEGVLNAVTTVLDGLPSLGPVALPPRCVEDPKRKKHIGVLGKAIEAVLGQERGKRVCASEVPEVKDELGGEAKRWGMDMDALRAAMKKKTAPQLLDQFDDTFNEAIQQLVQWGGVWTGEGPQGEKYIAHKKADLDWHCTLTVKSREAWKEWRGRVIGALALVVSAFVARARRAQRQIESKRVAELVQVALDALRNQELAHHTDPVTAPQPYLSSLQLRDLILQDEHAVSRRRRLWDQVERVVEGNANVRANLEEVHGGDELRVWRWVGGAGRRKVQFEGAEGRVVA</sequence>
<organism evidence="1 2">
    <name type="scientific">Artomyces pyxidatus</name>
    <dbReference type="NCBI Taxonomy" id="48021"/>
    <lineage>
        <taxon>Eukaryota</taxon>
        <taxon>Fungi</taxon>
        <taxon>Dikarya</taxon>
        <taxon>Basidiomycota</taxon>
        <taxon>Agaricomycotina</taxon>
        <taxon>Agaricomycetes</taxon>
        <taxon>Russulales</taxon>
        <taxon>Auriscalpiaceae</taxon>
        <taxon>Artomyces</taxon>
    </lineage>
</organism>
<keyword evidence="2" id="KW-1185">Reference proteome</keyword>
<evidence type="ECO:0000313" key="1">
    <source>
        <dbReference type="EMBL" id="KAI0064600.1"/>
    </source>
</evidence>
<proteinExistence type="predicted"/>
<name>A0ACB8T8K5_9AGAM</name>
<accession>A0ACB8T8K5</accession>
<reference evidence="1" key="1">
    <citation type="submission" date="2021-03" db="EMBL/GenBank/DDBJ databases">
        <authorList>
            <consortium name="DOE Joint Genome Institute"/>
            <person name="Ahrendt S."/>
            <person name="Looney B.P."/>
            <person name="Miyauchi S."/>
            <person name="Morin E."/>
            <person name="Drula E."/>
            <person name="Courty P.E."/>
            <person name="Chicoki N."/>
            <person name="Fauchery L."/>
            <person name="Kohler A."/>
            <person name="Kuo A."/>
            <person name="Labutti K."/>
            <person name="Pangilinan J."/>
            <person name="Lipzen A."/>
            <person name="Riley R."/>
            <person name="Andreopoulos W."/>
            <person name="He G."/>
            <person name="Johnson J."/>
            <person name="Barry K.W."/>
            <person name="Grigoriev I.V."/>
            <person name="Nagy L."/>
            <person name="Hibbett D."/>
            <person name="Henrissat B."/>
            <person name="Matheny P.B."/>
            <person name="Labbe J."/>
            <person name="Martin F."/>
        </authorList>
    </citation>
    <scope>NUCLEOTIDE SEQUENCE</scope>
    <source>
        <strain evidence="1">HHB10654</strain>
    </source>
</reference>
<comment type="caution">
    <text evidence="1">The sequence shown here is derived from an EMBL/GenBank/DDBJ whole genome shotgun (WGS) entry which is preliminary data.</text>
</comment>
<protein>
    <submittedName>
        <fullName evidence="1">Uncharacterized protein</fullName>
    </submittedName>
</protein>
<reference evidence="1" key="2">
    <citation type="journal article" date="2022" name="New Phytol.">
        <title>Evolutionary transition to the ectomycorrhizal habit in the genomes of a hyperdiverse lineage of mushroom-forming fungi.</title>
        <authorList>
            <person name="Looney B."/>
            <person name="Miyauchi S."/>
            <person name="Morin E."/>
            <person name="Drula E."/>
            <person name="Courty P.E."/>
            <person name="Kohler A."/>
            <person name="Kuo A."/>
            <person name="LaButti K."/>
            <person name="Pangilinan J."/>
            <person name="Lipzen A."/>
            <person name="Riley R."/>
            <person name="Andreopoulos W."/>
            <person name="He G."/>
            <person name="Johnson J."/>
            <person name="Nolan M."/>
            <person name="Tritt A."/>
            <person name="Barry K.W."/>
            <person name="Grigoriev I.V."/>
            <person name="Nagy L.G."/>
            <person name="Hibbett D."/>
            <person name="Henrissat B."/>
            <person name="Matheny P.B."/>
            <person name="Labbe J."/>
            <person name="Martin F.M."/>
        </authorList>
    </citation>
    <scope>NUCLEOTIDE SEQUENCE</scope>
    <source>
        <strain evidence="1">HHB10654</strain>
    </source>
</reference>